<dbReference type="Proteomes" id="UP000288178">
    <property type="component" value="Unassembled WGS sequence"/>
</dbReference>
<accession>A0A437K2C2</accession>
<dbReference type="InterPro" id="IPR045090">
    <property type="entry name" value="Pept_M3A_M3B"/>
</dbReference>
<evidence type="ECO:0000313" key="11">
    <source>
        <dbReference type="Proteomes" id="UP000288178"/>
    </source>
</evidence>
<evidence type="ECO:0000256" key="1">
    <source>
        <dbReference type="ARBA" id="ARBA00022670"/>
    </source>
</evidence>
<dbReference type="SUPFAM" id="SSF55486">
    <property type="entry name" value="Metalloproteases ('zincins'), catalytic domain"/>
    <property type="match status" value="1"/>
</dbReference>
<dbReference type="Gene3D" id="1.20.140.70">
    <property type="entry name" value="Oligopeptidase f, N-terminal domain"/>
    <property type="match status" value="1"/>
</dbReference>
<dbReference type="EC" id="3.4.24.-" evidence="6"/>
<dbReference type="Pfam" id="PF01432">
    <property type="entry name" value="Peptidase_M3"/>
    <property type="match status" value="1"/>
</dbReference>
<dbReference type="InterPro" id="IPR004438">
    <property type="entry name" value="Peptidase_M3B"/>
</dbReference>
<keyword evidence="7" id="KW-0732">Signal</keyword>
<evidence type="ECO:0000256" key="3">
    <source>
        <dbReference type="ARBA" id="ARBA00022801"/>
    </source>
</evidence>
<dbReference type="InterPro" id="IPR042088">
    <property type="entry name" value="OligoPept_F_C"/>
</dbReference>
<evidence type="ECO:0000313" key="10">
    <source>
        <dbReference type="EMBL" id="RVT54451.1"/>
    </source>
</evidence>
<organism evidence="10 11">
    <name type="scientific">Rubrivivax albus</name>
    <dbReference type="NCBI Taxonomy" id="2499835"/>
    <lineage>
        <taxon>Bacteria</taxon>
        <taxon>Pseudomonadati</taxon>
        <taxon>Pseudomonadota</taxon>
        <taxon>Betaproteobacteria</taxon>
        <taxon>Burkholderiales</taxon>
        <taxon>Sphaerotilaceae</taxon>
        <taxon>Rubrivivax</taxon>
    </lineage>
</organism>
<feature type="domain" description="Oligopeptidase F N-terminal" evidence="9">
    <location>
        <begin position="138"/>
        <end position="206"/>
    </location>
</feature>
<comment type="similarity">
    <text evidence="6">Belongs to the peptidase M3B family.</text>
</comment>
<evidence type="ECO:0000259" key="9">
    <source>
        <dbReference type="Pfam" id="PF08439"/>
    </source>
</evidence>
<sequence length="630" mass="70974">MHRLTPLLLTAVTTALLTTPLHAQRPETRDRAQIPAEYRWDFSPIYKSWDAWEAGLKDMEAKMDAFAARKGTLASGPQAVLAAYQAFDEIGKLQYLTYRYPQLQRDVDTRDQAVAGRFQRVGAMFAKFDASTAWFTPELLTIPEATMRGWLDSTPALAPYRFTILDTYRKQQHVLDEQGERLLALAGRLNQAPRNVYSELSTSDIQWPKITTSDGKEVTLSPGNYRRLLEDSPVQADRAKAAAAHVGAYGANANTYAAIYNGVLQRDWFLTQARKFPTTLDAALDDDAVPRNVVETLIETTRAGTGPLQRYMQLRKKLLKLDSHHLYDGSVPIFRTDTTYPYATATANALASVAPLGSDYVERYKRFVGGGRIDVYENDGKRSGAYSANVYGVGPYLLLNYNDTLDSMFTFAHEAGHAMHSVLSNEHQPFVTSSYTIFVAEVASTMNERLLMEHLLKQTTDPKERFLLLQHAVDQIVGTFYTQVMFADYELQAHRRVEQGQPVTTEVLNQIYAGLLKSYYGESITVDDFYKWTWARIPHFFNTPYYVYQYATCFASSAELYKQMTTGDGKAREAARQRYLTLLSSGGNDHPMAQLKKAGVDLTQRATVQAVVDQLDELVTRMEAEAAKIR</sequence>
<dbReference type="GO" id="GO:0006518">
    <property type="term" value="P:peptide metabolic process"/>
    <property type="evidence" value="ECO:0007669"/>
    <property type="project" value="TreeGrafter"/>
</dbReference>
<evidence type="ECO:0000259" key="8">
    <source>
        <dbReference type="Pfam" id="PF01432"/>
    </source>
</evidence>
<dbReference type="PANTHER" id="PTHR11804:SF84">
    <property type="entry name" value="SACCHAROLYSIN"/>
    <property type="match status" value="1"/>
</dbReference>
<keyword evidence="2 6" id="KW-0479">Metal-binding</keyword>
<dbReference type="Gene3D" id="1.10.1370.20">
    <property type="entry name" value="Oligoendopeptidase f, C-terminal domain"/>
    <property type="match status" value="1"/>
</dbReference>
<feature type="domain" description="Peptidase M3A/M3B catalytic" evidence="8">
    <location>
        <begin position="229"/>
        <end position="609"/>
    </location>
</feature>
<dbReference type="NCBIfam" id="TIGR00181">
    <property type="entry name" value="pepF"/>
    <property type="match status" value="1"/>
</dbReference>
<dbReference type="Gene3D" id="1.10.287.830">
    <property type="entry name" value="putative peptidase helix hairpin domain like"/>
    <property type="match status" value="1"/>
</dbReference>
<dbReference type="AlphaFoldDB" id="A0A437K2C2"/>
<reference evidence="10 11" key="1">
    <citation type="submission" date="2019-01" db="EMBL/GenBank/DDBJ databases">
        <authorList>
            <person name="Chen W.-M."/>
        </authorList>
    </citation>
    <scope>NUCLEOTIDE SEQUENCE [LARGE SCALE GENOMIC DNA]</scope>
    <source>
        <strain evidence="10 11">ICH-3</strain>
    </source>
</reference>
<keyword evidence="3 6" id="KW-0378">Hydrolase</keyword>
<evidence type="ECO:0000256" key="6">
    <source>
        <dbReference type="RuleBase" id="RU368091"/>
    </source>
</evidence>
<comment type="caution">
    <text evidence="10">The sequence shown here is derived from an EMBL/GenBank/DDBJ whole genome shotgun (WGS) entry which is preliminary data.</text>
</comment>
<protein>
    <recommendedName>
        <fullName evidence="6">Oligopeptidase F</fullName>
        <ecNumber evidence="6">3.4.24.-</ecNumber>
    </recommendedName>
</protein>
<keyword evidence="4 6" id="KW-0862">Zinc</keyword>
<evidence type="ECO:0000256" key="2">
    <source>
        <dbReference type="ARBA" id="ARBA00022723"/>
    </source>
</evidence>
<dbReference type="GO" id="GO:0004222">
    <property type="term" value="F:metalloendopeptidase activity"/>
    <property type="evidence" value="ECO:0007669"/>
    <property type="project" value="UniProtKB-UniRule"/>
</dbReference>
<dbReference type="InterPro" id="IPR013647">
    <property type="entry name" value="OligopepF_N_dom"/>
</dbReference>
<name>A0A437K2C2_9BURK</name>
<feature type="signal peptide" evidence="7">
    <location>
        <begin position="1"/>
        <end position="23"/>
    </location>
</feature>
<comment type="cofactor">
    <cofactor evidence="6">
        <name>Zn(2+)</name>
        <dbReference type="ChEBI" id="CHEBI:29105"/>
    </cofactor>
    <text evidence="6">Binds 1 zinc ion.</text>
</comment>
<keyword evidence="11" id="KW-1185">Reference proteome</keyword>
<dbReference type="CDD" id="cd09608">
    <property type="entry name" value="M3B_PepF"/>
    <property type="match status" value="1"/>
</dbReference>
<keyword evidence="1 6" id="KW-0645">Protease</keyword>
<dbReference type="GO" id="GO:0006508">
    <property type="term" value="P:proteolysis"/>
    <property type="evidence" value="ECO:0007669"/>
    <property type="project" value="UniProtKB-KW"/>
</dbReference>
<feature type="chain" id="PRO_5019548272" description="Oligopeptidase F" evidence="7">
    <location>
        <begin position="24"/>
        <end position="630"/>
    </location>
</feature>
<gene>
    <name evidence="10" type="primary">pepF</name>
    <name evidence="10" type="ORF">ENE75_01465</name>
</gene>
<keyword evidence="5 6" id="KW-0482">Metalloprotease</keyword>
<dbReference type="Pfam" id="PF08439">
    <property type="entry name" value="Peptidase_M3_N"/>
    <property type="match status" value="1"/>
</dbReference>
<dbReference type="PANTHER" id="PTHR11804">
    <property type="entry name" value="PROTEASE M3 THIMET OLIGOPEPTIDASE-RELATED"/>
    <property type="match status" value="1"/>
</dbReference>
<dbReference type="GO" id="GO:0046872">
    <property type="term" value="F:metal ion binding"/>
    <property type="evidence" value="ECO:0007669"/>
    <property type="project" value="UniProtKB-UniRule"/>
</dbReference>
<dbReference type="InterPro" id="IPR001567">
    <property type="entry name" value="Pept_M3A_M3B_dom"/>
</dbReference>
<dbReference type="EMBL" id="SACT01000001">
    <property type="protein sequence ID" value="RVT54451.1"/>
    <property type="molecule type" value="Genomic_DNA"/>
</dbReference>
<evidence type="ECO:0000256" key="5">
    <source>
        <dbReference type="ARBA" id="ARBA00023049"/>
    </source>
</evidence>
<evidence type="ECO:0000256" key="4">
    <source>
        <dbReference type="ARBA" id="ARBA00022833"/>
    </source>
</evidence>
<comment type="function">
    <text evidence="6">Has oligopeptidase activity and degrades a variety of small bioactive peptides.</text>
</comment>
<dbReference type="OrthoDB" id="9766487at2"/>
<proteinExistence type="inferred from homology"/>
<evidence type="ECO:0000256" key="7">
    <source>
        <dbReference type="SAM" id="SignalP"/>
    </source>
</evidence>